<feature type="transmembrane region" description="Helical" evidence="2">
    <location>
        <begin position="90"/>
        <end position="112"/>
    </location>
</feature>
<sequence length="225" mass="24162">MHCFFSVCVINISLAEGITAAGLHIAAAMGRGDCPAGTKWDNLVGICYKSHTVTIPEPKTESEPKPPTEPPLRTTAPAAQASSLMLLSPALWVCVGLVFLGSVLALALWLFIYKRHTRHSHTSEDAEQCQRPLQKAEPPAKIHPPPPQTNGQAEMLQGAAWAPSLCPHQHLGAQTGSKWEEGFTACSDLAKHVGTEWGRGQMREHRVPLPATELGGTALVTTKTV</sequence>
<keyword evidence="3" id="KW-0732">Signal</keyword>
<feature type="signal peptide" evidence="3">
    <location>
        <begin position="1"/>
        <end position="20"/>
    </location>
</feature>
<dbReference type="InterPro" id="IPR043521">
    <property type="entry name" value="TNFR_13C/17"/>
</dbReference>
<evidence type="ECO:0000313" key="5">
    <source>
        <dbReference type="Proteomes" id="UP000465112"/>
    </source>
</evidence>
<dbReference type="GO" id="GO:0009897">
    <property type="term" value="C:external side of plasma membrane"/>
    <property type="evidence" value="ECO:0007669"/>
    <property type="project" value="TreeGrafter"/>
</dbReference>
<feature type="region of interest" description="Disordered" evidence="1">
    <location>
        <begin position="55"/>
        <end position="76"/>
    </location>
</feature>
<evidence type="ECO:0008006" key="6">
    <source>
        <dbReference type="Google" id="ProtNLM"/>
    </source>
</evidence>
<dbReference type="GO" id="GO:0031296">
    <property type="term" value="P:B cell costimulation"/>
    <property type="evidence" value="ECO:0007669"/>
    <property type="project" value="TreeGrafter"/>
</dbReference>
<keyword evidence="2" id="KW-0472">Membrane</keyword>
<dbReference type="PANTHER" id="PTHR20437:SF2">
    <property type="entry name" value="TUMOR NECROSIS FACTOR RECEPTOR SUPERFAMILY MEMBER 13C"/>
    <property type="match status" value="1"/>
</dbReference>
<protein>
    <recommendedName>
        <fullName evidence="6">Sushi domain-containing protein</fullName>
    </recommendedName>
</protein>
<name>A0A6A5E956_PERFL</name>
<evidence type="ECO:0000256" key="1">
    <source>
        <dbReference type="SAM" id="MobiDB-lite"/>
    </source>
</evidence>
<dbReference type="GO" id="GO:0042102">
    <property type="term" value="P:positive regulation of T cell proliferation"/>
    <property type="evidence" value="ECO:0007669"/>
    <property type="project" value="TreeGrafter"/>
</dbReference>
<reference evidence="4 5" key="1">
    <citation type="submission" date="2019-06" db="EMBL/GenBank/DDBJ databases">
        <title>A chromosome-scale genome assembly of the European perch, Perca fluviatilis.</title>
        <authorList>
            <person name="Roques C."/>
            <person name="Zahm M."/>
            <person name="Cabau C."/>
            <person name="Klopp C."/>
            <person name="Bouchez O."/>
            <person name="Donnadieu C."/>
            <person name="Kuhl H."/>
            <person name="Gislard M."/>
            <person name="Guendouz S."/>
            <person name="Journot L."/>
            <person name="Haffray P."/>
            <person name="Bestin A."/>
            <person name="Morvezen R."/>
            <person name="Feron R."/>
            <person name="Wen M."/>
            <person name="Jouanno E."/>
            <person name="Herpin A."/>
            <person name="Schartl M."/>
            <person name="Postlethwait J."/>
            <person name="Schaerlinger B."/>
            <person name="Chardard D."/>
            <person name="Lecocq T."/>
            <person name="Poncet C."/>
            <person name="Jaffrelo L."/>
            <person name="Lampietro C."/>
            <person name="Guiguen Y."/>
        </authorList>
    </citation>
    <scope>NUCLEOTIDE SEQUENCE [LARGE SCALE GENOMIC DNA]</scope>
    <source>
        <tissue evidence="4">Blood</tissue>
    </source>
</reference>
<evidence type="ECO:0000313" key="4">
    <source>
        <dbReference type="EMBL" id="KAF1379196.1"/>
    </source>
</evidence>
<dbReference type="AlphaFoldDB" id="A0A6A5E956"/>
<evidence type="ECO:0000256" key="3">
    <source>
        <dbReference type="SAM" id="SignalP"/>
    </source>
</evidence>
<dbReference type="GO" id="GO:0038023">
    <property type="term" value="F:signaling receptor activity"/>
    <property type="evidence" value="ECO:0007669"/>
    <property type="project" value="InterPro"/>
</dbReference>
<feature type="chain" id="PRO_5044769634" description="Sushi domain-containing protein" evidence="3">
    <location>
        <begin position="21"/>
        <end position="225"/>
    </location>
</feature>
<dbReference type="GO" id="GO:0030890">
    <property type="term" value="P:positive regulation of B cell proliferation"/>
    <property type="evidence" value="ECO:0007669"/>
    <property type="project" value="TreeGrafter"/>
</dbReference>
<accession>A0A6A5E956</accession>
<dbReference type="PANTHER" id="PTHR20437">
    <property type="entry name" value="TUMOR NECROSIS FACTOR RECEPTOR SUBFAMILY MEMBER 13/17"/>
    <property type="match status" value="1"/>
</dbReference>
<gene>
    <name evidence="4" type="ORF">PFLUV_G00173560</name>
</gene>
<comment type="caution">
    <text evidence="4">The sequence shown here is derived from an EMBL/GenBank/DDBJ whole genome shotgun (WGS) entry which is preliminary data.</text>
</comment>
<proteinExistence type="predicted"/>
<dbReference type="GO" id="GO:0031295">
    <property type="term" value="P:T cell costimulation"/>
    <property type="evidence" value="ECO:0007669"/>
    <property type="project" value="TreeGrafter"/>
</dbReference>
<organism evidence="4 5">
    <name type="scientific">Perca fluviatilis</name>
    <name type="common">European perch</name>
    <dbReference type="NCBI Taxonomy" id="8168"/>
    <lineage>
        <taxon>Eukaryota</taxon>
        <taxon>Metazoa</taxon>
        <taxon>Chordata</taxon>
        <taxon>Craniata</taxon>
        <taxon>Vertebrata</taxon>
        <taxon>Euteleostomi</taxon>
        <taxon>Actinopterygii</taxon>
        <taxon>Neopterygii</taxon>
        <taxon>Teleostei</taxon>
        <taxon>Neoteleostei</taxon>
        <taxon>Acanthomorphata</taxon>
        <taxon>Eupercaria</taxon>
        <taxon>Perciformes</taxon>
        <taxon>Percoidei</taxon>
        <taxon>Percidae</taxon>
        <taxon>Percinae</taxon>
        <taxon>Perca</taxon>
    </lineage>
</organism>
<dbReference type="GO" id="GO:0033209">
    <property type="term" value="P:tumor necrosis factor-mediated signaling pathway"/>
    <property type="evidence" value="ECO:0007669"/>
    <property type="project" value="InterPro"/>
</dbReference>
<dbReference type="Proteomes" id="UP000465112">
    <property type="component" value="Chromosome 15"/>
</dbReference>
<evidence type="ECO:0000256" key="2">
    <source>
        <dbReference type="SAM" id="Phobius"/>
    </source>
</evidence>
<keyword evidence="5" id="KW-1185">Reference proteome</keyword>
<keyword evidence="2" id="KW-1133">Transmembrane helix</keyword>
<dbReference type="OrthoDB" id="9392810at2759"/>
<keyword evidence="2" id="KW-0812">Transmembrane</keyword>
<dbReference type="EMBL" id="VHII01000015">
    <property type="protein sequence ID" value="KAF1379196.1"/>
    <property type="molecule type" value="Genomic_DNA"/>
</dbReference>